<organism evidence="5 6">
    <name type="scientific">Geodia barretti</name>
    <name type="common">Barrett's horny sponge</name>
    <dbReference type="NCBI Taxonomy" id="519541"/>
    <lineage>
        <taxon>Eukaryota</taxon>
        <taxon>Metazoa</taxon>
        <taxon>Porifera</taxon>
        <taxon>Demospongiae</taxon>
        <taxon>Heteroscleromorpha</taxon>
        <taxon>Tetractinellida</taxon>
        <taxon>Astrophorina</taxon>
        <taxon>Geodiidae</taxon>
        <taxon>Geodia</taxon>
    </lineage>
</organism>
<proteinExistence type="predicted"/>
<dbReference type="PANTHER" id="PTHR42832:SF3">
    <property type="entry name" value="L-GLUTAMINE--4-(METHYLSULFANYL)-2-OXOBUTANOATE AMINOTRANSFERASE"/>
    <property type="match status" value="1"/>
</dbReference>
<dbReference type="Gene3D" id="3.40.640.10">
    <property type="entry name" value="Type I PLP-dependent aspartate aminotransferase-like (Major domain)"/>
    <property type="match status" value="1"/>
</dbReference>
<dbReference type="Proteomes" id="UP001174909">
    <property type="component" value="Unassembled WGS sequence"/>
</dbReference>
<feature type="domain" description="Aminotransferase class I/classII large" evidence="4">
    <location>
        <begin position="15"/>
        <end position="100"/>
    </location>
</feature>
<dbReference type="SUPFAM" id="SSF53383">
    <property type="entry name" value="PLP-dependent transferases"/>
    <property type="match status" value="1"/>
</dbReference>
<protein>
    <submittedName>
        <fullName evidence="5">LL-diaminopimelate aminotransferase</fullName>
    </submittedName>
</protein>
<dbReference type="InterPro" id="IPR015421">
    <property type="entry name" value="PyrdxlP-dep_Trfase_major"/>
</dbReference>
<dbReference type="PANTHER" id="PTHR42832">
    <property type="entry name" value="AMINO ACID AMINOTRANSFERASE"/>
    <property type="match status" value="1"/>
</dbReference>
<sequence length="117" mass="12793">MSSGHRRVVRQTTVGVKLDPDTEVLPLIGAKEGIGHAAFCFLDPGDIALVPDPAYPVYGVGTMFAGAESHIMPLYERNGWLPELDAIPADVARAAKVMWLNDYPIHCHHCHRHGGRL</sequence>
<keyword evidence="2 5" id="KW-0032">Aminotransferase</keyword>
<name>A0AA35XL18_GEOBA</name>
<dbReference type="GO" id="GO:0030170">
    <property type="term" value="F:pyridoxal phosphate binding"/>
    <property type="evidence" value="ECO:0007669"/>
    <property type="project" value="InterPro"/>
</dbReference>
<dbReference type="InterPro" id="IPR015424">
    <property type="entry name" value="PyrdxlP-dep_Trfase"/>
</dbReference>
<dbReference type="GO" id="GO:0008483">
    <property type="term" value="F:transaminase activity"/>
    <property type="evidence" value="ECO:0007669"/>
    <property type="project" value="UniProtKB-KW"/>
</dbReference>
<comment type="caution">
    <text evidence="5">The sequence shown here is derived from an EMBL/GenBank/DDBJ whole genome shotgun (WGS) entry which is preliminary data.</text>
</comment>
<evidence type="ECO:0000256" key="2">
    <source>
        <dbReference type="ARBA" id="ARBA00022576"/>
    </source>
</evidence>
<evidence type="ECO:0000259" key="4">
    <source>
        <dbReference type="Pfam" id="PF00155"/>
    </source>
</evidence>
<evidence type="ECO:0000313" key="6">
    <source>
        <dbReference type="Proteomes" id="UP001174909"/>
    </source>
</evidence>
<dbReference type="InterPro" id="IPR050881">
    <property type="entry name" value="LL-DAP_aminotransferase"/>
</dbReference>
<evidence type="ECO:0000313" key="5">
    <source>
        <dbReference type="EMBL" id="CAI8056831.1"/>
    </source>
</evidence>
<reference evidence="5" key="1">
    <citation type="submission" date="2023-03" db="EMBL/GenBank/DDBJ databases">
        <authorList>
            <person name="Steffen K."/>
            <person name="Cardenas P."/>
        </authorList>
    </citation>
    <scope>NUCLEOTIDE SEQUENCE</scope>
</reference>
<gene>
    <name evidence="5" type="ORF">GBAR_LOCUS30943</name>
</gene>
<dbReference type="InterPro" id="IPR004839">
    <property type="entry name" value="Aminotransferase_I/II_large"/>
</dbReference>
<dbReference type="AlphaFoldDB" id="A0AA35XL18"/>
<keyword evidence="6" id="KW-1185">Reference proteome</keyword>
<accession>A0AA35XL18</accession>
<keyword evidence="3" id="KW-0808">Transferase</keyword>
<evidence type="ECO:0000256" key="1">
    <source>
        <dbReference type="ARBA" id="ARBA00001933"/>
    </source>
</evidence>
<dbReference type="EMBL" id="CASHTH010004401">
    <property type="protein sequence ID" value="CAI8056831.1"/>
    <property type="molecule type" value="Genomic_DNA"/>
</dbReference>
<comment type="cofactor">
    <cofactor evidence="1">
        <name>pyridoxal 5'-phosphate</name>
        <dbReference type="ChEBI" id="CHEBI:597326"/>
    </cofactor>
</comment>
<evidence type="ECO:0000256" key="3">
    <source>
        <dbReference type="ARBA" id="ARBA00022679"/>
    </source>
</evidence>
<dbReference type="Pfam" id="PF00155">
    <property type="entry name" value="Aminotran_1_2"/>
    <property type="match status" value="1"/>
</dbReference>